<feature type="chain" id="PRO_5004650539" description="Autoinducer 2-binding periplasmic protein LuxP" evidence="5">
    <location>
        <begin position="26"/>
        <end position="395"/>
    </location>
</feature>
<dbReference type="KEGG" id="vni:VIBNI_B0442"/>
<evidence type="ECO:0000256" key="3">
    <source>
        <dbReference type="ARBA" id="ARBA00022181"/>
    </source>
</evidence>
<sequence>MKSLKTVIMLAAVAAGTVLSPSVYAEDDPLKIVSVVTRLENDYFTNWNRGAKEAAKALNVDYSIHSYDGSPAKQIEIIQAQLAAGAKGFFGDANDTANVRAITEMTGKKDATYIAVWDTLPWMHPIDKGAGYGTFFAANDVVNAYNLATLLFKEIGGKGNVVHITGFPGASPDISRTLGFDMALKEFPDIKLVARQPGNWNPIDARRVMENLIVSHDSIDGVYAQNDSEGLGVVQALEEAGMEIPVVGHDGNAENLDLIEEGKYLATISYIPEYQAGYALVRAYDILNGWEPTPTERMMATGGIMVTKENVSGLKKFMSGDKLPFDWRKMSRVLHPNDWDPQNKVWPFDAAEMWAPYDKPAGYSLPKSYLDAVENGDLARFEALYDKQYKARIPQ</sequence>
<keyword evidence="8" id="KW-1185">Reference proteome</keyword>
<dbReference type="RefSeq" id="WP_022560886.1">
    <property type="nucleotide sequence ID" value="NC_022543.1"/>
</dbReference>
<dbReference type="CDD" id="cd01536">
    <property type="entry name" value="PBP1_ABC_sugar_binding-like"/>
    <property type="match status" value="1"/>
</dbReference>
<feature type="domain" description="Periplasmic binding protein" evidence="6">
    <location>
        <begin position="34"/>
        <end position="289"/>
    </location>
</feature>
<protein>
    <recommendedName>
        <fullName evidence="3">Autoinducer 2-binding periplasmic protein LuxP</fullName>
    </recommendedName>
</protein>
<keyword evidence="4 5" id="KW-0732">Signal</keyword>
<evidence type="ECO:0000256" key="1">
    <source>
        <dbReference type="ARBA" id="ARBA00004196"/>
    </source>
</evidence>
<keyword evidence="7" id="KW-0813">Transport</keyword>
<evidence type="ECO:0000256" key="4">
    <source>
        <dbReference type="ARBA" id="ARBA00022729"/>
    </source>
</evidence>
<dbReference type="PANTHER" id="PTHR46847">
    <property type="entry name" value="D-ALLOSE-BINDING PERIPLASMIC PROTEIN-RELATED"/>
    <property type="match status" value="1"/>
</dbReference>
<comment type="similarity">
    <text evidence="2">Belongs to the bacterial solute-binding protein 2 family.</text>
</comment>
<proteinExistence type="inferred from homology"/>
<gene>
    <name evidence="7" type="ORF">VIBNI_B0442</name>
</gene>
<dbReference type="PANTHER" id="PTHR46847:SF1">
    <property type="entry name" value="D-ALLOSE-BINDING PERIPLASMIC PROTEIN-RELATED"/>
    <property type="match status" value="1"/>
</dbReference>
<dbReference type="GO" id="GO:0030313">
    <property type="term" value="C:cell envelope"/>
    <property type="evidence" value="ECO:0007669"/>
    <property type="project" value="UniProtKB-SubCell"/>
</dbReference>
<dbReference type="Gene3D" id="3.40.50.2300">
    <property type="match status" value="2"/>
</dbReference>
<dbReference type="EMBL" id="FO203527">
    <property type="protein sequence ID" value="CCO60255.1"/>
    <property type="molecule type" value="Genomic_DNA"/>
</dbReference>
<dbReference type="STRING" id="28173.VIBNI_B0442"/>
<feature type="signal peptide" evidence="5">
    <location>
        <begin position="1"/>
        <end position="25"/>
    </location>
</feature>
<reference evidence="7 8" key="1">
    <citation type="journal article" date="2013" name="ISME J.">
        <title>Comparative genomics of pathogenic lineages of Vibrio nigripulchritudo identifies virulence-associated traits.</title>
        <authorList>
            <person name="Goudenege D."/>
            <person name="Labreuche Y."/>
            <person name="Krin E."/>
            <person name="Ansquer D."/>
            <person name="Mangenot S."/>
            <person name="Calteau A."/>
            <person name="Medigue C."/>
            <person name="Mazel D."/>
            <person name="Polz M.F."/>
            <person name="Le Roux F."/>
        </authorList>
    </citation>
    <scope>NUCLEOTIDE SEQUENCE [LARGE SCALE GENOMIC DNA]</scope>
    <source>
        <strain evidence="8">SnF1</strain>
    </source>
</reference>
<keyword evidence="7" id="KW-0762">Sugar transport</keyword>
<dbReference type="OrthoDB" id="250606at2"/>
<dbReference type="InterPro" id="IPR028082">
    <property type="entry name" value="Peripla_BP_I"/>
</dbReference>
<evidence type="ECO:0000313" key="8">
    <source>
        <dbReference type="Proteomes" id="UP000016895"/>
    </source>
</evidence>
<evidence type="ECO:0000256" key="2">
    <source>
        <dbReference type="ARBA" id="ARBA00007639"/>
    </source>
</evidence>
<dbReference type="GO" id="GO:0055085">
    <property type="term" value="P:transmembrane transport"/>
    <property type="evidence" value="ECO:0007669"/>
    <property type="project" value="UniProtKB-ARBA"/>
</dbReference>
<name>U4KBL6_9VIBR</name>
<dbReference type="AlphaFoldDB" id="U4KBL6"/>
<organism evidence="7 8">
    <name type="scientific">Vibrio nigripulchritudo</name>
    <dbReference type="NCBI Taxonomy" id="28173"/>
    <lineage>
        <taxon>Bacteria</taxon>
        <taxon>Pseudomonadati</taxon>
        <taxon>Pseudomonadota</taxon>
        <taxon>Gammaproteobacteria</taxon>
        <taxon>Vibrionales</taxon>
        <taxon>Vibrionaceae</taxon>
        <taxon>Vibrio</taxon>
    </lineage>
</organism>
<comment type="subcellular location">
    <subcellularLocation>
        <location evidence="1">Cell envelope</location>
    </subcellularLocation>
</comment>
<dbReference type="Pfam" id="PF13407">
    <property type="entry name" value="Peripla_BP_4"/>
    <property type="match status" value="1"/>
</dbReference>
<dbReference type="GO" id="GO:0030246">
    <property type="term" value="F:carbohydrate binding"/>
    <property type="evidence" value="ECO:0007669"/>
    <property type="project" value="UniProtKB-ARBA"/>
</dbReference>
<accession>U4KBL6</accession>
<evidence type="ECO:0000259" key="6">
    <source>
        <dbReference type="Pfam" id="PF13407"/>
    </source>
</evidence>
<evidence type="ECO:0000256" key="5">
    <source>
        <dbReference type="SAM" id="SignalP"/>
    </source>
</evidence>
<dbReference type="SUPFAM" id="SSF53822">
    <property type="entry name" value="Periplasmic binding protein-like I"/>
    <property type="match status" value="1"/>
</dbReference>
<evidence type="ECO:0000313" key="7">
    <source>
        <dbReference type="EMBL" id="CCO60255.1"/>
    </source>
</evidence>
<dbReference type="PATRIC" id="fig|1260221.3.peg.4112"/>
<dbReference type="InterPro" id="IPR025997">
    <property type="entry name" value="SBP_2_dom"/>
</dbReference>
<dbReference type="Proteomes" id="UP000016895">
    <property type="component" value="Chromosome 2"/>
</dbReference>